<feature type="transmembrane region" description="Helical" evidence="9">
    <location>
        <begin position="109"/>
        <end position="133"/>
    </location>
</feature>
<dbReference type="PANTHER" id="PTHR30413">
    <property type="entry name" value="INNER MEMBRANE TRANSPORT PERMEASE"/>
    <property type="match status" value="1"/>
</dbReference>
<evidence type="ECO:0000256" key="8">
    <source>
        <dbReference type="ARBA" id="ARBA00023136"/>
    </source>
</evidence>
<dbReference type="GO" id="GO:0015920">
    <property type="term" value="P:lipopolysaccharide transport"/>
    <property type="evidence" value="ECO:0007669"/>
    <property type="project" value="TreeGrafter"/>
</dbReference>
<dbReference type="Pfam" id="PF01061">
    <property type="entry name" value="ABC2_membrane"/>
    <property type="match status" value="1"/>
</dbReference>
<feature type="domain" description="ABC transmembrane type-2" evidence="10">
    <location>
        <begin position="36"/>
        <end position="269"/>
    </location>
</feature>
<organism evidence="11 12">
    <name type="scientific">Bifidobacterium callitrichos</name>
    <dbReference type="NCBI Taxonomy" id="762209"/>
    <lineage>
        <taxon>Bacteria</taxon>
        <taxon>Bacillati</taxon>
        <taxon>Actinomycetota</taxon>
        <taxon>Actinomycetes</taxon>
        <taxon>Bifidobacteriales</taxon>
        <taxon>Bifidobacteriaceae</taxon>
        <taxon>Bifidobacterium</taxon>
    </lineage>
</organism>
<feature type="transmembrane region" description="Helical" evidence="9">
    <location>
        <begin position="249"/>
        <end position="266"/>
    </location>
</feature>
<dbReference type="GO" id="GO:0140359">
    <property type="term" value="F:ABC-type transporter activity"/>
    <property type="evidence" value="ECO:0007669"/>
    <property type="project" value="InterPro"/>
</dbReference>
<feature type="transmembrane region" description="Helical" evidence="9">
    <location>
        <begin position="145"/>
        <end position="172"/>
    </location>
</feature>
<feature type="transmembrane region" description="Helical" evidence="9">
    <location>
        <begin position="34"/>
        <end position="56"/>
    </location>
</feature>
<evidence type="ECO:0000256" key="9">
    <source>
        <dbReference type="RuleBase" id="RU361157"/>
    </source>
</evidence>
<evidence type="ECO:0000256" key="5">
    <source>
        <dbReference type="ARBA" id="ARBA00022519"/>
    </source>
</evidence>
<dbReference type="EMBL" id="RZJP01000002">
    <property type="protein sequence ID" value="KAA8816500.1"/>
    <property type="molecule type" value="Genomic_DNA"/>
</dbReference>
<protein>
    <recommendedName>
        <fullName evidence="9">Transport permease protein</fullName>
    </recommendedName>
</protein>
<dbReference type="Proteomes" id="UP000326060">
    <property type="component" value="Unassembled WGS sequence"/>
</dbReference>
<keyword evidence="5" id="KW-0997">Cell inner membrane</keyword>
<comment type="similarity">
    <text evidence="2 9">Belongs to the ABC-2 integral membrane protein family.</text>
</comment>
<accession>A0A5M9ZCT3</accession>
<keyword evidence="7 9" id="KW-1133">Transmembrane helix</keyword>
<name>A0A5M9ZCT3_9BIFI</name>
<gene>
    <name evidence="11" type="ORF">EMB92_06250</name>
</gene>
<evidence type="ECO:0000256" key="3">
    <source>
        <dbReference type="ARBA" id="ARBA00022448"/>
    </source>
</evidence>
<proteinExistence type="inferred from homology"/>
<keyword evidence="6 9" id="KW-0812">Transmembrane</keyword>
<dbReference type="RefSeq" id="WP_150394167.1">
    <property type="nucleotide sequence ID" value="NZ_RZJP01000002.1"/>
</dbReference>
<dbReference type="AlphaFoldDB" id="A0A5M9ZCT3"/>
<evidence type="ECO:0000313" key="11">
    <source>
        <dbReference type="EMBL" id="KAA8816500.1"/>
    </source>
</evidence>
<dbReference type="PANTHER" id="PTHR30413:SF8">
    <property type="entry name" value="TRANSPORT PERMEASE PROTEIN"/>
    <property type="match status" value="1"/>
</dbReference>
<dbReference type="GO" id="GO:0005886">
    <property type="term" value="C:plasma membrane"/>
    <property type="evidence" value="ECO:0007669"/>
    <property type="project" value="UniProtKB-SubCell"/>
</dbReference>
<dbReference type="InterPro" id="IPR047817">
    <property type="entry name" value="ABC2_TM_bact-type"/>
</dbReference>
<evidence type="ECO:0000256" key="7">
    <source>
        <dbReference type="ARBA" id="ARBA00022989"/>
    </source>
</evidence>
<keyword evidence="3 9" id="KW-0813">Transport</keyword>
<comment type="caution">
    <text evidence="11">The sequence shown here is derived from an EMBL/GenBank/DDBJ whole genome shotgun (WGS) entry which is preliminary data.</text>
</comment>
<comment type="caution">
    <text evidence="9">Lacks conserved residue(s) required for the propagation of feature annotation.</text>
</comment>
<keyword evidence="8 9" id="KW-0472">Membrane</keyword>
<evidence type="ECO:0000313" key="12">
    <source>
        <dbReference type="Proteomes" id="UP000326060"/>
    </source>
</evidence>
<evidence type="ECO:0000256" key="4">
    <source>
        <dbReference type="ARBA" id="ARBA00022475"/>
    </source>
</evidence>
<evidence type="ECO:0000256" key="1">
    <source>
        <dbReference type="ARBA" id="ARBA00004429"/>
    </source>
</evidence>
<evidence type="ECO:0000256" key="2">
    <source>
        <dbReference type="ARBA" id="ARBA00007783"/>
    </source>
</evidence>
<sequence>MKNLVKSLQQRYHYALIVFKELVKTNFKLRYQGSFLGVLWSVLQPLMLFAVMYVVFVKFLKFSDGTPTFPISLLCGTCLWQFFSESTSMGMRAIVDRGDLLRKIHFPNYIIVASTTMGSMISLAINLCVVILFGTFAHAHYTWRVLLVIPSIIQLYAISLGVALLLGSLYVYFRDIGHIWEVVLQAMFYATPIIYPISMVQKNPKFSWAADLLMLSPTTQTIMDIRHNLLSPEYVPTIWTMIDNRWLCLLPYVLSVIVLWAGIHVFRKYSAKFAEVL</sequence>
<dbReference type="PROSITE" id="PS51012">
    <property type="entry name" value="ABC_TM2"/>
    <property type="match status" value="1"/>
</dbReference>
<keyword evidence="4 9" id="KW-1003">Cell membrane</keyword>
<evidence type="ECO:0000259" key="10">
    <source>
        <dbReference type="PROSITE" id="PS51012"/>
    </source>
</evidence>
<reference evidence="11 12" key="1">
    <citation type="journal article" date="2019" name="Syst. Appl. Microbiol.">
        <title>Characterization of Bifidobacterium species in feaces of the Egyptian fruit bat: Description of B. vespertilionis sp. nov. and B. rousetti sp. nov.</title>
        <authorList>
            <person name="Modesto M."/>
            <person name="Satti M."/>
            <person name="Watanabe K."/>
            <person name="Puglisi E."/>
            <person name="Morelli L."/>
            <person name="Huang C.-H."/>
            <person name="Liou J.-S."/>
            <person name="Miyashita M."/>
            <person name="Tamura T."/>
            <person name="Saito S."/>
            <person name="Mori K."/>
            <person name="Huang L."/>
            <person name="Sciavilla P."/>
            <person name="Sandri C."/>
            <person name="Spiezio C."/>
            <person name="Vitali F."/>
            <person name="Cavalieri D."/>
            <person name="Perpetuini G."/>
            <person name="Tofalo R."/>
            <person name="Bonetti A."/>
            <person name="Arita M."/>
            <person name="Mattarelli P."/>
        </authorList>
    </citation>
    <scope>NUCLEOTIDE SEQUENCE [LARGE SCALE GENOMIC DNA]</scope>
    <source>
        <strain evidence="11 12">RST27</strain>
    </source>
</reference>
<comment type="subcellular location">
    <subcellularLocation>
        <location evidence="1">Cell inner membrane</location>
        <topology evidence="1">Multi-pass membrane protein</topology>
    </subcellularLocation>
    <subcellularLocation>
        <location evidence="9">Cell membrane</location>
        <topology evidence="9">Multi-pass membrane protein</topology>
    </subcellularLocation>
</comment>
<dbReference type="InterPro" id="IPR013525">
    <property type="entry name" value="ABC2_TM"/>
</dbReference>
<feature type="transmembrane region" description="Helical" evidence="9">
    <location>
        <begin position="179"/>
        <end position="198"/>
    </location>
</feature>
<evidence type="ECO:0000256" key="6">
    <source>
        <dbReference type="ARBA" id="ARBA00022692"/>
    </source>
</evidence>